<dbReference type="InterPro" id="IPR001853">
    <property type="entry name" value="DSBA-like_thioredoxin_dom"/>
</dbReference>
<evidence type="ECO:0000313" key="4">
    <source>
        <dbReference type="Proteomes" id="UP000637359"/>
    </source>
</evidence>
<comment type="caution">
    <text evidence="3">The sequence shown here is derived from an EMBL/GenBank/DDBJ whole genome shotgun (WGS) entry which is preliminary data.</text>
</comment>
<accession>A0A923L5P7</accession>
<dbReference type="RefSeq" id="WP_186869613.1">
    <property type="nucleotide sequence ID" value="NZ_JACOOL010000005.1"/>
</dbReference>
<dbReference type="Pfam" id="PF01323">
    <property type="entry name" value="DSBA"/>
    <property type="match status" value="1"/>
</dbReference>
<dbReference type="Proteomes" id="UP000637359">
    <property type="component" value="Unassembled WGS sequence"/>
</dbReference>
<protein>
    <submittedName>
        <fullName evidence="3">DsbA family oxidoreductase</fullName>
    </submittedName>
</protein>
<dbReference type="AlphaFoldDB" id="A0A923L5P7"/>
<sequence length="239" mass="27538">MKIEIWSDFVCPFCYIGKRRLELALHEFEYRENVQIVFRSYELYPDADAKTELSIHEFLAAKKGMPIEQAKQLNENVDKQAASVGLTYNFETMQHANTFDAHRLAKYADTKHLGTEITEKLLHAYFTDGELISDYSTLKRLATEVGLDLEEVEELLLTNRYAKRVRDDEELAEKIGVSGVPFFVFNEKYAISGAQPKEVFQEVLEKVWEEESKQPTLQNINPKESKTSYCTGEGCEVED</sequence>
<dbReference type="InterPro" id="IPR036249">
    <property type="entry name" value="Thioredoxin-like_sf"/>
</dbReference>
<dbReference type="PANTHER" id="PTHR13887:SF41">
    <property type="entry name" value="THIOREDOXIN SUPERFAMILY PROTEIN"/>
    <property type="match status" value="1"/>
</dbReference>
<gene>
    <name evidence="3" type="ORF">H8S33_08735</name>
</gene>
<evidence type="ECO:0000259" key="2">
    <source>
        <dbReference type="Pfam" id="PF01323"/>
    </source>
</evidence>
<feature type="compositionally biased region" description="Polar residues" evidence="1">
    <location>
        <begin position="214"/>
        <end position="230"/>
    </location>
</feature>
<evidence type="ECO:0000313" key="3">
    <source>
        <dbReference type="EMBL" id="MBC5636901.1"/>
    </source>
</evidence>
<dbReference type="EMBL" id="JACOOL010000005">
    <property type="protein sequence ID" value="MBC5636901.1"/>
    <property type="molecule type" value="Genomic_DNA"/>
</dbReference>
<dbReference type="PANTHER" id="PTHR13887">
    <property type="entry name" value="GLUTATHIONE S-TRANSFERASE KAPPA"/>
    <property type="match status" value="1"/>
</dbReference>
<name>A0A923L5P7_9BACI</name>
<proteinExistence type="predicted"/>
<dbReference type="GO" id="GO:0016491">
    <property type="term" value="F:oxidoreductase activity"/>
    <property type="evidence" value="ECO:0007669"/>
    <property type="project" value="InterPro"/>
</dbReference>
<dbReference type="Gene3D" id="3.40.30.10">
    <property type="entry name" value="Glutaredoxin"/>
    <property type="match status" value="1"/>
</dbReference>
<dbReference type="CDD" id="cd03024">
    <property type="entry name" value="DsbA_FrnE"/>
    <property type="match status" value="1"/>
</dbReference>
<feature type="domain" description="DSBA-like thioredoxin" evidence="2">
    <location>
        <begin position="3"/>
        <end position="204"/>
    </location>
</feature>
<reference evidence="3" key="1">
    <citation type="submission" date="2020-08" db="EMBL/GenBank/DDBJ databases">
        <title>Genome public.</title>
        <authorList>
            <person name="Liu C."/>
            <person name="Sun Q."/>
        </authorList>
    </citation>
    <scope>NUCLEOTIDE SEQUENCE</scope>
    <source>
        <strain evidence="3">BX22</strain>
    </source>
</reference>
<feature type="region of interest" description="Disordered" evidence="1">
    <location>
        <begin position="213"/>
        <end position="239"/>
    </location>
</feature>
<dbReference type="SUPFAM" id="SSF52833">
    <property type="entry name" value="Thioredoxin-like"/>
    <property type="match status" value="1"/>
</dbReference>
<evidence type="ECO:0000256" key="1">
    <source>
        <dbReference type="SAM" id="MobiDB-lite"/>
    </source>
</evidence>
<organism evidence="3 4">
    <name type="scientific">Ornithinibacillus hominis</name>
    <dbReference type="NCBI Taxonomy" id="2763055"/>
    <lineage>
        <taxon>Bacteria</taxon>
        <taxon>Bacillati</taxon>
        <taxon>Bacillota</taxon>
        <taxon>Bacilli</taxon>
        <taxon>Bacillales</taxon>
        <taxon>Bacillaceae</taxon>
        <taxon>Ornithinibacillus</taxon>
    </lineage>
</organism>
<keyword evidence="4" id="KW-1185">Reference proteome</keyword>